<evidence type="ECO:0000256" key="2">
    <source>
        <dbReference type="ARBA" id="ARBA00007261"/>
    </source>
</evidence>
<dbReference type="InterPro" id="IPR007863">
    <property type="entry name" value="Peptidase_M16_C"/>
</dbReference>
<feature type="domain" description="Peptidase M16 C-terminal" evidence="6">
    <location>
        <begin position="167"/>
        <end position="339"/>
    </location>
</feature>
<sequence>MSVEICKLASGLTVVTDEMPHLETAALGVWAGVGGRDEKPNEHGISHLLEHMAFKGTTKRSSREIVEEIEAVGGDLNAGTSTETTSYYARVLKADVPLALDVLADILANPAFEPDELEREKNVIVQEIGAAQDTPDDVVFEHLNELCYPDQPMGRSLLGTAKTLRAFNRDMLRGYLSTHYRGPDMVVAAAGAVDHSQVVAEVERRFASFEGTPGPKPQTAQFGQGGTKVVHRELEQAHLTLALEGVPQTDSSLFSLQVFTNILGGGMSSRLFQEVREKRGLCYSIYTFHAPYSDTGFFGLYTGTDPADAPEMMEVVVDIMNDSVETLTDAEIARAKAQMKAGLLMAMESCSSRAEQLARHVLAYGRPQTVQELVARIDAVSIESTRDAARALLSRSRPAVVALGSGRGLDTAVSFAEGLTRARAKARLH</sequence>
<evidence type="ECO:0000256" key="3">
    <source>
        <dbReference type="ARBA" id="ARBA00023049"/>
    </source>
</evidence>
<dbReference type="InterPro" id="IPR001431">
    <property type="entry name" value="Pept_M16_Zn_BS"/>
</dbReference>
<dbReference type="PROSITE" id="PS00143">
    <property type="entry name" value="INSULINASE"/>
    <property type="match status" value="1"/>
</dbReference>
<dbReference type="InterPro" id="IPR011249">
    <property type="entry name" value="Metalloenz_LuxS/M16"/>
</dbReference>
<evidence type="ECO:0000259" key="6">
    <source>
        <dbReference type="Pfam" id="PF05193"/>
    </source>
</evidence>
<name>A0A2U3PS58_9BRAD</name>
<feature type="domain" description="Peptidase M16 N-terminal" evidence="5">
    <location>
        <begin position="14"/>
        <end position="160"/>
    </location>
</feature>
<dbReference type="Gene3D" id="3.30.830.10">
    <property type="entry name" value="Metalloenzyme, LuxS/M16 peptidase-like"/>
    <property type="match status" value="2"/>
</dbReference>
<dbReference type="Proteomes" id="UP000246085">
    <property type="component" value="Chromosome BRAD3257"/>
</dbReference>
<dbReference type="Pfam" id="PF05193">
    <property type="entry name" value="Peptidase_M16_C"/>
    <property type="match status" value="1"/>
</dbReference>
<keyword evidence="3" id="KW-0482">Metalloprotease</keyword>
<dbReference type="InterPro" id="IPR050361">
    <property type="entry name" value="MPP/UQCRC_Complex"/>
</dbReference>
<dbReference type="InterPro" id="IPR011765">
    <property type="entry name" value="Pept_M16_N"/>
</dbReference>
<reference evidence="7 8" key="1">
    <citation type="submission" date="2018-03" db="EMBL/GenBank/DDBJ databases">
        <authorList>
            <person name="Gully D."/>
        </authorList>
    </citation>
    <scope>NUCLEOTIDE SEQUENCE [LARGE SCALE GENOMIC DNA]</scope>
    <source>
        <strain evidence="7">ORS3257</strain>
    </source>
</reference>
<evidence type="ECO:0000256" key="4">
    <source>
        <dbReference type="RuleBase" id="RU004447"/>
    </source>
</evidence>
<dbReference type="Pfam" id="PF00675">
    <property type="entry name" value="Peptidase_M16"/>
    <property type="match status" value="1"/>
</dbReference>
<dbReference type="AlphaFoldDB" id="A0A2U3PS58"/>
<keyword evidence="3" id="KW-0378">Hydrolase</keyword>
<dbReference type="EMBL" id="LS398110">
    <property type="protein sequence ID" value="SPP91949.1"/>
    <property type="molecule type" value="Genomic_DNA"/>
</dbReference>
<comment type="cofactor">
    <cofactor evidence="1">
        <name>Zn(2+)</name>
        <dbReference type="ChEBI" id="CHEBI:29105"/>
    </cofactor>
</comment>
<gene>
    <name evidence="7" type="primary">mpp</name>
    <name evidence="7" type="ORF">BRAD3257_0793</name>
</gene>
<dbReference type="RefSeq" id="WP_122400709.1">
    <property type="nucleotide sequence ID" value="NZ_LS398110.1"/>
</dbReference>
<comment type="similarity">
    <text evidence="2 4">Belongs to the peptidase M16 family.</text>
</comment>
<dbReference type="GO" id="GO:0046872">
    <property type="term" value="F:metal ion binding"/>
    <property type="evidence" value="ECO:0007669"/>
    <property type="project" value="InterPro"/>
</dbReference>
<dbReference type="FunFam" id="3.30.830.10:FF:000008">
    <property type="entry name" value="Mitochondrial-processing peptidase subunit beta"/>
    <property type="match status" value="1"/>
</dbReference>
<keyword evidence="3" id="KW-0645">Protease</keyword>
<evidence type="ECO:0000256" key="1">
    <source>
        <dbReference type="ARBA" id="ARBA00001947"/>
    </source>
</evidence>
<dbReference type="PANTHER" id="PTHR11851">
    <property type="entry name" value="METALLOPROTEASE"/>
    <property type="match status" value="1"/>
</dbReference>
<protein>
    <submittedName>
        <fullName evidence="7">Mitochondrial processing peptidase-like protein</fullName>
    </submittedName>
</protein>
<dbReference type="KEGG" id="bvz:BRAD3257_0793"/>
<evidence type="ECO:0000259" key="5">
    <source>
        <dbReference type="Pfam" id="PF00675"/>
    </source>
</evidence>
<dbReference type="SUPFAM" id="SSF63411">
    <property type="entry name" value="LuxS/MPP-like metallohydrolase"/>
    <property type="match status" value="2"/>
</dbReference>
<evidence type="ECO:0000313" key="7">
    <source>
        <dbReference type="EMBL" id="SPP91949.1"/>
    </source>
</evidence>
<proteinExistence type="inferred from homology"/>
<accession>A0A2U3PS58</accession>
<dbReference type="GO" id="GO:0004222">
    <property type="term" value="F:metalloendopeptidase activity"/>
    <property type="evidence" value="ECO:0007669"/>
    <property type="project" value="InterPro"/>
</dbReference>
<dbReference type="GO" id="GO:0006508">
    <property type="term" value="P:proteolysis"/>
    <property type="evidence" value="ECO:0007669"/>
    <property type="project" value="InterPro"/>
</dbReference>
<organism evidence="7 8">
    <name type="scientific">Bradyrhizobium vignae</name>
    <dbReference type="NCBI Taxonomy" id="1549949"/>
    <lineage>
        <taxon>Bacteria</taxon>
        <taxon>Pseudomonadati</taxon>
        <taxon>Pseudomonadota</taxon>
        <taxon>Alphaproteobacteria</taxon>
        <taxon>Hyphomicrobiales</taxon>
        <taxon>Nitrobacteraceae</taxon>
        <taxon>Bradyrhizobium</taxon>
    </lineage>
</organism>
<dbReference type="PANTHER" id="PTHR11851:SF49">
    <property type="entry name" value="MITOCHONDRIAL-PROCESSING PEPTIDASE SUBUNIT ALPHA"/>
    <property type="match status" value="1"/>
</dbReference>
<evidence type="ECO:0000313" key="8">
    <source>
        <dbReference type="Proteomes" id="UP000246085"/>
    </source>
</evidence>